<feature type="region of interest" description="C-terminal hotdog fold" evidence="4">
    <location>
        <begin position="1439"/>
        <end position="1586"/>
    </location>
</feature>
<dbReference type="Gene3D" id="3.30.70.3290">
    <property type="match status" value="1"/>
</dbReference>
<dbReference type="InterPro" id="IPR009081">
    <property type="entry name" value="PP-bd_ACP"/>
</dbReference>
<dbReference type="InterPro" id="IPR020806">
    <property type="entry name" value="PKS_PP-bd"/>
</dbReference>
<evidence type="ECO:0000256" key="4">
    <source>
        <dbReference type="PROSITE-ProRule" id="PRU01363"/>
    </source>
</evidence>
<evidence type="ECO:0000259" key="6">
    <source>
        <dbReference type="PROSITE" id="PS52004"/>
    </source>
</evidence>
<dbReference type="InterPro" id="IPR042104">
    <property type="entry name" value="PKS_dehydratase_sf"/>
</dbReference>
<evidence type="ECO:0000313" key="8">
    <source>
        <dbReference type="EMBL" id="KIM96844.1"/>
    </source>
</evidence>
<dbReference type="SMART" id="SM00823">
    <property type="entry name" value="PKS_PP"/>
    <property type="match status" value="2"/>
</dbReference>
<dbReference type="InterPro" id="IPR014043">
    <property type="entry name" value="Acyl_transferase_dom"/>
</dbReference>
<dbReference type="InterPro" id="IPR016035">
    <property type="entry name" value="Acyl_Trfase/lysoPLipase"/>
</dbReference>
<evidence type="ECO:0000256" key="3">
    <source>
        <dbReference type="ARBA" id="ARBA00022679"/>
    </source>
</evidence>
<dbReference type="SUPFAM" id="SSF53901">
    <property type="entry name" value="Thiolase-like"/>
    <property type="match status" value="1"/>
</dbReference>
<dbReference type="STRING" id="913774.A0A0C3H0B2"/>
<dbReference type="Proteomes" id="UP000054321">
    <property type="component" value="Unassembled WGS sequence"/>
</dbReference>
<keyword evidence="3" id="KW-0808">Transferase</keyword>
<dbReference type="PROSITE" id="PS00012">
    <property type="entry name" value="PHOSPHOPANTETHEINE"/>
    <property type="match status" value="1"/>
</dbReference>
<dbReference type="SUPFAM" id="SSF53474">
    <property type="entry name" value="alpha/beta-Hydrolases"/>
    <property type="match status" value="1"/>
</dbReference>
<dbReference type="SUPFAM" id="SSF52151">
    <property type="entry name" value="FabD/lysophospholipase-like"/>
    <property type="match status" value="1"/>
</dbReference>
<sequence>MGSRSIIFFGDASKDIAIELKAFLLTINEGSVQSKFIHNVHKTLRDECLKLSLLERSEFPGLDDIYSLFRHSQDDGDIHPALQAAEIVTLQLGSFIAAYEQDHSEPYPTASENIIIGVCLGELSAAAVSLASSLTQLLPLAVESVRVAFRTGIMADRVSRELERPVSPRQKWSITISRDNKASEQDFLDNIHKEIGLPRRSQTYISAYGPHRVTLSGPPASLKQVTQKLISKRPKVKLYELPIKVPFHAGHLFSSETIDEILDVPETCGIYGDSDFDSECCTLINGSNGSLCKVPSRLALLKEVLEHILIQPVDWELMCQGCHRVLSGSQWPLWNLRPFGVVSTLESLALYLNKDSTCKVKVDNNFWKGIYTQTKPARTPLAIVGMAGRFPGANNHNDLWQLLMEGRDCHEKIPKYRFDPETDLSQPAYGCFIDSPGMFDSRFFNMSPTEALQTEPGQRILLTTAYEALEMAGFVPNRTASTQLGRVGTFYGQTVDEYKEQNMPADIGSYFIPGSLRAFGPGRLNRFFKFGGPATSIDTACSSSSVALNAACSAIWNGECDMAIAGGANILASPDNYVGLSAGHFLSPTGGCKTFDDNADGYCRADAVASVVIKRLDAAEADNDNVLGVILSAATNYSADAVSITQPHDLTQKSLYKHVLDLAGIQPFDIDYVEMHGTGTQAGDACEMESVTSIFAPASPRRPEDSPLWLNAVKANIGHGEAASGVTSLIKALLVLREGSLPPHIGVKSRLNRNFINLSERNVRIPMRKTTLPTKEIVGSKRRILVNNFGAAGGNTAVIVEEPPARPKANQIIKDDRSDHVINITAKTFSSLRGNSQSMLEYLESNPNVSLSDLSYTTTARRIQYRHRISLVCSTVPELKAGLETAIQLGDFKAPDKVSNVIFAFTGQGTFYTSLGKGLYRSYSSFRTSIRRLNKVALDHGFPSFLPIVDGTADEGTPLRLVQLHISILAVQIGLFQFLASLGVRADLVIGHSLGEYGALCASGILAPSDAIYLVGKRSELLEKKLQASSHSMLAIKASAETILDTLLYPAEIACINGPSDTVLSGPATDMSKAREKLRSCGFKCTVLDIPYAFHSSQVDPILDEFETIANGVNFEKPRIPLISTLLNDTIDDIGVISPGYLRRQTRETVDFAGSIYTANARGHIDASTVWVEIGPHPLCINMVKSILGPKVKVVPTLRRQEESLRSMAKAVSTLSSLGVDSDWSRYHRDYESCQRLLVLPSYCFEEKNYWIKRQLVKNREIDSLESGPGTTTVQKLVWKNSVGDSQHSMLFESNMSDPDLHAAIAGHSVNGSGLVPASLYGDMAFTIARYIRDNYNLRCSGNGMEISDMTITHPITMPHARPTESRLLRMLVSANLNTCQIEISFGRHDSERDETKWSAKCTVLYGDAEVWEYKWSKLSYLIEHRIKELVLGVSAGNTSKLLRGMVYRLFSTCVDYNTKYQAMQEVLICGEDLEATALLNLYRGTEGGNYFCSPFWIDALVHLAGFVMNANDAVDTRDAIYISGGWKSMRLARTIDPSVPYHVHVKMHWAGEKSVAGDVSVLQGDRIVAFINDLKFQKVPLALLNIIIPPTISCEENVLIHPKVALKKHPAAHEAMLAQMLQGGKCIQTPLDRLTGQVFEIIAEQVGITTQEIYEINNFVEIGIDSLLSLQIAAAVKEKLSLEFDSHMFLTHTTAQRLNKHLTTEFQALASPASESVLTNSDTEESVNSNISSLCASAEDGLPLLQSIIAEQLGVDVHELFEVQDLAELGLDSLMNIQITAMLEQRFGIKVKPGTLTSIEELIGATGSSPAAPRFETLAKVGSGYQHHQQQRSIVLQGRSAQATRTIFLFPDGSGSPAIYSRLDFAPGQLIVALQSPFIRNPRAFNLSIEAMAGLWVEEIQKYHKRGPYFLVGYSCGGYYALEAARQLLAAGAEIGHLLLIDSPSPLEYEAMPAALPAWLSQQGILGSKDSTNENLEQHFVSTIKAINAYCPVPVRTTVSPIRVTVIWASYNVPPCLDTVRQQLPDNVRMTGLTEWLLQRPNVMCLDADGWQKLLPDGDFDVKFTPGHHFSVLNLPNCRKLSNLINETLSMTN</sequence>
<feature type="region of interest" description="N-terminal hotdog fold" evidence="4">
    <location>
        <begin position="1275"/>
        <end position="1413"/>
    </location>
</feature>
<dbReference type="OrthoDB" id="329835at2759"/>
<dbReference type="InterPro" id="IPR001227">
    <property type="entry name" value="Ac_transferase_dom_sf"/>
</dbReference>
<feature type="domain" description="Carrier" evidence="5">
    <location>
        <begin position="1633"/>
        <end position="1707"/>
    </location>
</feature>
<dbReference type="Pfam" id="PF14765">
    <property type="entry name" value="PS-DH"/>
    <property type="match status" value="1"/>
</dbReference>
<gene>
    <name evidence="8" type="ORF">OIDMADRAFT_182965</name>
</gene>
<dbReference type="InParanoid" id="A0A0C3H0B2"/>
<dbReference type="Pfam" id="PF00975">
    <property type="entry name" value="Thioesterase"/>
    <property type="match status" value="1"/>
</dbReference>
<dbReference type="InterPro" id="IPR032088">
    <property type="entry name" value="SAT"/>
</dbReference>
<name>A0A0C3H0B2_OIDMZ</name>
<dbReference type="Pfam" id="PF00698">
    <property type="entry name" value="Acyl_transf_1"/>
    <property type="match status" value="1"/>
</dbReference>
<dbReference type="GO" id="GO:0004315">
    <property type="term" value="F:3-oxoacyl-[acyl-carrier-protein] synthase activity"/>
    <property type="evidence" value="ECO:0007669"/>
    <property type="project" value="InterPro"/>
</dbReference>
<dbReference type="GO" id="GO:0006633">
    <property type="term" value="P:fatty acid biosynthetic process"/>
    <property type="evidence" value="ECO:0007669"/>
    <property type="project" value="InterPro"/>
</dbReference>
<dbReference type="Pfam" id="PF00550">
    <property type="entry name" value="PP-binding"/>
    <property type="match status" value="2"/>
</dbReference>
<evidence type="ECO:0000256" key="2">
    <source>
        <dbReference type="ARBA" id="ARBA00022553"/>
    </source>
</evidence>
<dbReference type="InterPro" id="IPR030918">
    <property type="entry name" value="PT_fungal_PKS"/>
</dbReference>
<dbReference type="InterPro" id="IPR014030">
    <property type="entry name" value="Ketoacyl_synth_N"/>
</dbReference>
<dbReference type="GO" id="GO:0004312">
    <property type="term" value="F:fatty acid synthase activity"/>
    <property type="evidence" value="ECO:0007669"/>
    <property type="project" value="TreeGrafter"/>
</dbReference>
<dbReference type="InterPro" id="IPR036736">
    <property type="entry name" value="ACP-like_sf"/>
</dbReference>
<dbReference type="GO" id="GO:0031177">
    <property type="term" value="F:phosphopantetheine binding"/>
    <property type="evidence" value="ECO:0007669"/>
    <property type="project" value="InterPro"/>
</dbReference>
<keyword evidence="2" id="KW-0597">Phosphoprotein</keyword>
<dbReference type="CDD" id="cd00833">
    <property type="entry name" value="PKS"/>
    <property type="match status" value="1"/>
</dbReference>
<accession>A0A0C3H0B2</accession>
<dbReference type="PROSITE" id="PS52019">
    <property type="entry name" value="PKS_MFAS_DH"/>
    <property type="match status" value="1"/>
</dbReference>
<dbReference type="InterPro" id="IPR049900">
    <property type="entry name" value="PKS_mFAS_DH"/>
</dbReference>
<dbReference type="InterPro" id="IPR001031">
    <property type="entry name" value="Thioesterase"/>
</dbReference>
<dbReference type="InterPro" id="IPR049551">
    <property type="entry name" value="PKS_DH_C"/>
</dbReference>
<dbReference type="HOGENOM" id="CLU_000022_6_0_1"/>
<dbReference type="Gene3D" id="1.10.1200.10">
    <property type="entry name" value="ACP-like"/>
    <property type="match status" value="2"/>
</dbReference>
<keyword evidence="1" id="KW-0596">Phosphopantetheine</keyword>
<organism evidence="8 9">
    <name type="scientific">Oidiodendron maius (strain Zn)</name>
    <dbReference type="NCBI Taxonomy" id="913774"/>
    <lineage>
        <taxon>Eukaryota</taxon>
        <taxon>Fungi</taxon>
        <taxon>Dikarya</taxon>
        <taxon>Ascomycota</taxon>
        <taxon>Pezizomycotina</taxon>
        <taxon>Leotiomycetes</taxon>
        <taxon>Leotiomycetes incertae sedis</taxon>
        <taxon>Myxotrichaceae</taxon>
        <taxon>Oidiodendron</taxon>
    </lineage>
</organism>
<feature type="domain" description="Carrier" evidence="5">
    <location>
        <begin position="1740"/>
        <end position="1814"/>
    </location>
</feature>
<dbReference type="PROSITE" id="PS00606">
    <property type="entry name" value="KS3_1"/>
    <property type="match status" value="1"/>
</dbReference>
<dbReference type="InterPro" id="IPR050091">
    <property type="entry name" value="PKS_NRPS_Biosynth_Enz"/>
</dbReference>
<feature type="domain" description="PKS/mFAS DH" evidence="7">
    <location>
        <begin position="1275"/>
        <end position="1586"/>
    </location>
</feature>
<reference evidence="8 9" key="1">
    <citation type="submission" date="2014-04" db="EMBL/GenBank/DDBJ databases">
        <authorList>
            <consortium name="DOE Joint Genome Institute"/>
            <person name="Kuo A."/>
            <person name="Martino E."/>
            <person name="Perotto S."/>
            <person name="Kohler A."/>
            <person name="Nagy L.G."/>
            <person name="Floudas D."/>
            <person name="Copeland A."/>
            <person name="Barry K.W."/>
            <person name="Cichocki N."/>
            <person name="Veneault-Fourrey C."/>
            <person name="LaButti K."/>
            <person name="Lindquist E.A."/>
            <person name="Lipzen A."/>
            <person name="Lundell T."/>
            <person name="Morin E."/>
            <person name="Murat C."/>
            <person name="Sun H."/>
            <person name="Tunlid A."/>
            <person name="Henrissat B."/>
            <person name="Grigoriev I.V."/>
            <person name="Hibbett D.S."/>
            <person name="Martin F."/>
            <person name="Nordberg H.P."/>
            <person name="Cantor M.N."/>
            <person name="Hua S.X."/>
        </authorList>
    </citation>
    <scope>NUCLEOTIDE SEQUENCE [LARGE SCALE GENOMIC DNA]</scope>
    <source>
        <strain evidence="8 9">Zn</strain>
    </source>
</reference>
<dbReference type="PROSITE" id="PS50075">
    <property type="entry name" value="CARRIER"/>
    <property type="match status" value="2"/>
</dbReference>
<dbReference type="InterPro" id="IPR018201">
    <property type="entry name" value="Ketoacyl_synth_AS"/>
</dbReference>
<dbReference type="InterPro" id="IPR016039">
    <property type="entry name" value="Thiolase-like"/>
</dbReference>
<dbReference type="SUPFAM" id="SSF47336">
    <property type="entry name" value="ACP-like"/>
    <property type="match status" value="2"/>
</dbReference>
<dbReference type="SUPFAM" id="SSF55048">
    <property type="entry name" value="Probable ACP-binding domain of malonyl-CoA ACP transacylase"/>
    <property type="match status" value="1"/>
</dbReference>
<evidence type="ECO:0008006" key="10">
    <source>
        <dbReference type="Google" id="ProtNLM"/>
    </source>
</evidence>
<dbReference type="EMBL" id="KN832883">
    <property type="protein sequence ID" value="KIM96844.1"/>
    <property type="molecule type" value="Genomic_DNA"/>
</dbReference>
<dbReference type="PROSITE" id="PS52004">
    <property type="entry name" value="KS3_2"/>
    <property type="match status" value="1"/>
</dbReference>
<feature type="domain" description="Ketosynthase family 3 (KS3)" evidence="6">
    <location>
        <begin position="378"/>
        <end position="802"/>
    </location>
</feature>
<dbReference type="Gene3D" id="3.10.129.110">
    <property type="entry name" value="Polyketide synthase dehydratase"/>
    <property type="match status" value="1"/>
</dbReference>
<keyword evidence="9" id="KW-1185">Reference proteome</keyword>
<reference evidence="9" key="2">
    <citation type="submission" date="2015-01" db="EMBL/GenBank/DDBJ databases">
        <title>Evolutionary Origins and Diversification of the Mycorrhizal Mutualists.</title>
        <authorList>
            <consortium name="DOE Joint Genome Institute"/>
            <consortium name="Mycorrhizal Genomics Consortium"/>
            <person name="Kohler A."/>
            <person name="Kuo A."/>
            <person name="Nagy L.G."/>
            <person name="Floudas D."/>
            <person name="Copeland A."/>
            <person name="Barry K.W."/>
            <person name="Cichocki N."/>
            <person name="Veneault-Fourrey C."/>
            <person name="LaButti K."/>
            <person name="Lindquist E.A."/>
            <person name="Lipzen A."/>
            <person name="Lundell T."/>
            <person name="Morin E."/>
            <person name="Murat C."/>
            <person name="Riley R."/>
            <person name="Ohm R."/>
            <person name="Sun H."/>
            <person name="Tunlid A."/>
            <person name="Henrissat B."/>
            <person name="Grigoriev I.V."/>
            <person name="Hibbett D.S."/>
            <person name="Martin F."/>
        </authorList>
    </citation>
    <scope>NUCLEOTIDE SEQUENCE [LARGE SCALE GENOMIC DNA]</scope>
    <source>
        <strain evidence="9">Zn</strain>
    </source>
</reference>
<feature type="active site" description="Proton acceptor; for dehydratase activity" evidence="4">
    <location>
        <position position="1308"/>
    </location>
</feature>
<dbReference type="Gene3D" id="3.40.50.1820">
    <property type="entry name" value="alpha/beta hydrolase"/>
    <property type="match status" value="1"/>
</dbReference>
<evidence type="ECO:0000313" key="9">
    <source>
        <dbReference type="Proteomes" id="UP000054321"/>
    </source>
</evidence>
<feature type="active site" description="Proton donor; for dehydratase activity" evidence="4">
    <location>
        <position position="1499"/>
    </location>
</feature>
<dbReference type="InterPro" id="IPR006162">
    <property type="entry name" value="Ppantetheine_attach_site"/>
</dbReference>
<dbReference type="SMART" id="SM00825">
    <property type="entry name" value="PKS_KS"/>
    <property type="match status" value="1"/>
</dbReference>
<evidence type="ECO:0000259" key="7">
    <source>
        <dbReference type="PROSITE" id="PS52019"/>
    </source>
</evidence>
<dbReference type="Pfam" id="PF00109">
    <property type="entry name" value="ketoacyl-synt"/>
    <property type="match status" value="1"/>
</dbReference>
<dbReference type="PANTHER" id="PTHR43775:SF37">
    <property type="entry name" value="SI:DKEY-61P9.11"/>
    <property type="match status" value="1"/>
</dbReference>
<dbReference type="SMART" id="SM00827">
    <property type="entry name" value="PKS_AT"/>
    <property type="match status" value="1"/>
</dbReference>
<dbReference type="PANTHER" id="PTHR43775">
    <property type="entry name" value="FATTY ACID SYNTHASE"/>
    <property type="match status" value="1"/>
</dbReference>
<evidence type="ECO:0000259" key="5">
    <source>
        <dbReference type="PROSITE" id="PS50075"/>
    </source>
</evidence>
<protein>
    <recommendedName>
        <fullName evidence="10">Carrier domain-containing protein</fullName>
    </recommendedName>
</protein>
<dbReference type="Gene3D" id="3.40.47.10">
    <property type="match status" value="1"/>
</dbReference>
<evidence type="ECO:0000256" key="1">
    <source>
        <dbReference type="ARBA" id="ARBA00022450"/>
    </source>
</evidence>
<dbReference type="Gene3D" id="3.40.366.10">
    <property type="entry name" value="Malonyl-Coenzyme A Acyl Carrier Protein, domain 2"/>
    <property type="match status" value="2"/>
</dbReference>
<proteinExistence type="predicted"/>
<dbReference type="Pfam" id="PF16073">
    <property type="entry name" value="SAT"/>
    <property type="match status" value="1"/>
</dbReference>
<dbReference type="InterPro" id="IPR014031">
    <property type="entry name" value="Ketoacyl_synth_C"/>
</dbReference>
<dbReference type="NCBIfam" id="TIGR04532">
    <property type="entry name" value="PT_fungal_PKS"/>
    <property type="match status" value="1"/>
</dbReference>
<dbReference type="GO" id="GO:0044550">
    <property type="term" value="P:secondary metabolite biosynthetic process"/>
    <property type="evidence" value="ECO:0007669"/>
    <property type="project" value="TreeGrafter"/>
</dbReference>
<dbReference type="InterPro" id="IPR029058">
    <property type="entry name" value="AB_hydrolase_fold"/>
</dbReference>
<dbReference type="Pfam" id="PF22621">
    <property type="entry name" value="CurL-like_PKS_C"/>
    <property type="match status" value="1"/>
</dbReference>
<dbReference type="InterPro" id="IPR016036">
    <property type="entry name" value="Malonyl_transacylase_ACP-bd"/>
</dbReference>
<dbReference type="InterPro" id="IPR020841">
    <property type="entry name" value="PKS_Beta-ketoAc_synthase_dom"/>
</dbReference>
<dbReference type="Pfam" id="PF02801">
    <property type="entry name" value="Ketoacyl-synt_C"/>
    <property type="match status" value="1"/>
</dbReference>